<evidence type="ECO:0000313" key="11">
    <source>
        <dbReference type="EMBL" id="KAK7583718.1"/>
    </source>
</evidence>
<dbReference type="GO" id="GO:0046930">
    <property type="term" value="C:pore complex"/>
    <property type="evidence" value="ECO:0007669"/>
    <property type="project" value="UniProtKB-KW"/>
</dbReference>
<dbReference type="GO" id="GO:0015288">
    <property type="term" value="F:porin activity"/>
    <property type="evidence" value="ECO:0007669"/>
    <property type="project" value="UniProtKB-KW"/>
</dbReference>
<dbReference type="Proteomes" id="UP001367676">
    <property type="component" value="Unassembled WGS sequence"/>
</dbReference>
<protein>
    <recommendedName>
        <fullName evidence="13">Voltage-dependent anion-selective channel</fullName>
    </recommendedName>
</protein>
<dbReference type="InterPro" id="IPR001925">
    <property type="entry name" value="Porin_Euk"/>
</dbReference>
<keyword evidence="8" id="KW-0626">Porin</keyword>
<accession>A0AAN9TGN1</accession>
<dbReference type="FunFam" id="2.40.160.10:FF:000001">
    <property type="entry name" value="Voltage-dependent anion-selective channel protein 2"/>
    <property type="match status" value="1"/>
</dbReference>
<dbReference type="EMBL" id="JBBCAQ010000032">
    <property type="protein sequence ID" value="KAK7583718.1"/>
    <property type="molecule type" value="Genomic_DNA"/>
</dbReference>
<keyword evidence="5" id="KW-0812">Transmembrane</keyword>
<dbReference type="PANTHER" id="PTHR11743:SF70">
    <property type="entry name" value="GH26960P-RELATED"/>
    <property type="match status" value="1"/>
</dbReference>
<keyword evidence="4" id="KW-1134">Transmembrane beta strand</keyword>
<dbReference type="Gene3D" id="2.40.160.10">
    <property type="entry name" value="Porin"/>
    <property type="match status" value="1"/>
</dbReference>
<comment type="similarity">
    <text evidence="2">Belongs to the eukaryotic mitochondrial porin family.</text>
</comment>
<evidence type="ECO:0000256" key="8">
    <source>
        <dbReference type="ARBA" id="ARBA00023114"/>
    </source>
</evidence>
<keyword evidence="7" id="KW-0406">Ion transport</keyword>
<evidence type="ECO:0000256" key="1">
    <source>
        <dbReference type="ARBA" id="ARBA00004294"/>
    </source>
</evidence>
<comment type="subcellular location">
    <subcellularLocation>
        <location evidence="1">Mitochondrion outer membrane</location>
    </subcellularLocation>
</comment>
<dbReference type="GO" id="GO:0005741">
    <property type="term" value="C:mitochondrial outer membrane"/>
    <property type="evidence" value="ECO:0007669"/>
    <property type="project" value="UniProtKB-SubCell"/>
</dbReference>
<comment type="caution">
    <text evidence="11">The sequence shown here is derived from an EMBL/GenBank/DDBJ whole genome shotgun (WGS) entry which is preliminary data.</text>
</comment>
<dbReference type="CDD" id="cd07306">
    <property type="entry name" value="Porin3_VDAC"/>
    <property type="match status" value="1"/>
</dbReference>
<evidence type="ECO:0000256" key="5">
    <source>
        <dbReference type="ARBA" id="ARBA00022692"/>
    </source>
</evidence>
<evidence type="ECO:0000256" key="6">
    <source>
        <dbReference type="ARBA" id="ARBA00022787"/>
    </source>
</evidence>
<evidence type="ECO:0000256" key="9">
    <source>
        <dbReference type="ARBA" id="ARBA00023128"/>
    </source>
</evidence>
<dbReference type="GO" id="GO:0008308">
    <property type="term" value="F:voltage-gated monoatomic anion channel activity"/>
    <property type="evidence" value="ECO:0007669"/>
    <property type="project" value="InterPro"/>
</dbReference>
<dbReference type="PANTHER" id="PTHR11743">
    <property type="entry name" value="VOLTAGE-DEPENDENT ANION-SELECTIVE CHANNEL"/>
    <property type="match status" value="1"/>
</dbReference>
<keyword evidence="9" id="KW-0496">Mitochondrion</keyword>
<organism evidence="11 12">
    <name type="scientific">Parthenolecanium corni</name>
    <dbReference type="NCBI Taxonomy" id="536013"/>
    <lineage>
        <taxon>Eukaryota</taxon>
        <taxon>Metazoa</taxon>
        <taxon>Ecdysozoa</taxon>
        <taxon>Arthropoda</taxon>
        <taxon>Hexapoda</taxon>
        <taxon>Insecta</taxon>
        <taxon>Pterygota</taxon>
        <taxon>Neoptera</taxon>
        <taxon>Paraneoptera</taxon>
        <taxon>Hemiptera</taxon>
        <taxon>Sternorrhyncha</taxon>
        <taxon>Coccoidea</taxon>
        <taxon>Coccidae</taxon>
        <taxon>Parthenolecanium</taxon>
    </lineage>
</organism>
<dbReference type="PRINTS" id="PR00185">
    <property type="entry name" value="EUKARYTPORIN"/>
</dbReference>
<keyword evidence="3" id="KW-0813">Transport</keyword>
<evidence type="ECO:0000256" key="10">
    <source>
        <dbReference type="ARBA" id="ARBA00023136"/>
    </source>
</evidence>
<evidence type="ECO:0000313" key="12">
    <source>
        <dbReference type="Proteomes" id="UP001367676"/>
    </source>
</evidence>
<keyword evidence="12" id="KW-1185">Reference proteome</keyword>
<keyword evidence="10" id="KW-0472">Membrane</keyword>
<proteinExistence type="inferred from homology"/>
<evidence type="ECO:0008006" key="13">
    <source>
        <dbReference type="Google" id="ProtNLM"/>
    </source>
</evidence>
<name>A0AAN9TGN1_9HEMI</name>
<evidence type="ECO:0000256" key="7">
    <source>
        <dbReference type="ARBA" id="ARBA00023065"/>
    </source>
</evidence>
<reference evidence="11 12" key="1">
    <citation type="submission" date="2024-03" db="EMBL/GenBank/DDBJ databases">
        <title>Adaptation during the transition from Ophiocordyceps entomopathogen to insect associate is accompanied by gene loss and intensified selection.</title>
        <authorList>
            <person name="Ward C.M."/>
            <person name="Onetto C.A."/>
            <person name="Borneman A.R."/>
        </authorList>
    </citation>
    <scope>NUCLEOTIDE SEQUENCE [LARGE SCALE GENOMIC DNA]</scope>
    <source>
        <strain evidence="11">AWRI1</strain>
        <tissue evidence="11">Single Adult Female</tissue>
    </source>
</reference>
<dbReference type="InterPro" id="IPR023614">
    <property type="entry name" value="Porin_dom_sf"/>
</dbReference>
<gene>
    <name evidence="11" type="ORF">V9T40_004681</name>
</gene>
<dbReference type="Pfam" id="PF01459">
    <property type="entry name" value="Porin_3"/>
    <property type="match status" value="1"/>
</dbReference>
<dbReference type="AlphaFoldDB" id="A0AAN9TGN1"/>
<evidence type="ECO:0000256" key="4">
    <source>
        <dbReference type="ARBA" id="ARBA00022452"/>
    </source>
</evidence>
<keyword evidence="6" id="KW-1000">Mitochondrion outer membrane</keyword>
<dbReference type="InterPro" id="IPR027246">
    <property type="entry name" value="Porin_Euk/Tom40"/>
</dbReference>
<sequence length="281" mass="31028">MSPPLYSDLGKSARDLFNRGYNFDTFKLDLKTKTPAGVEFTSGGVSHFESGKVLGTLETKYKFKEYGLTFSEKWNTSNILATEVSLQDLFKGTKFAAESTFAPQTGDKSLKVKAEYKNEVLAVNGDADFKTTTPVVNLAGVFGYHGLLSGYQLKFDCKDSKLKNYNLALSYATNEFVLHTNVNDGKHFNGYIYQKVNPLLETGVELAWSSENNDTKFGLGCKYALDRDTSVRAKVNNSSQIGLGFSQKLRDGITITLSTLIEGKNFNQGGHKLGFGLEFDV</sequence>
<evidence type="ECO:0000256" key="3">
    <source>
        <dbReference type="ARBA" id="ARBA00022448"/>
    </source>
</evidence>
<evidence type="ECO:0000256" key="2">
    <source>
        <dbReference type="ARBA" id="ARBA00007780"/>
    </source>
</evidence>